<accession>A0ABW6V6P6</accession>
<keyword evidence="4 7" id="KW-0812">Transmembrane</keyword>
<dbReference type="InterPro" id="IPR011701">
    <property type="entry name" value="MFS"/>
</dbReference>
<comment type="caution">
    <text evidence="9">The sequence shown here is derived from an EMBL/GenBank/DDBJ whole genome shotgun (WGS) entry which is preliminary data.</text>
</comment>
<evidence type="ECO:0000256" key="2">
    <source>
        <dbReference type="ARBA" id="ARBA00022448"/>
    </source>
</evidence>
<feature type="transmembrane region" description="Helical" evidence="7">
    <location>
        <begin position="344"/>
        <end position="363"/>
    </location>
</feature>
<evidence type="ECO:0000256" key="4">
    <source>
        <dbReference type="ARBA" id="ARBA00022692"/>
    </source>
</evidence>
<dbReference type="InterPro" id="IPR005829">
    <property type="entry name" value="Sugar_transporter_CS"/>
</dbReference>
<reference evidence="9 10" key="1">
    <citation type="submission" date="2024-10" db="EMBL/GenBank/DDBJ databases">
        <title>The Natural Products Discovery Center: Release of the First 8490 Sequenced Strains for Exploring Actinobacteria Biosynthetic Diversity.</title>
        <authorList>
            <person name="Kalkreuter E."/>
            <person name="Kautsar S.A."/>
            <person name="Yang D."/>
            <person name="Bader C.D."/>
            <person name="Teijaro C.N."/>
            <person name="Fluegel L."/>
            <person name="Davis C.M."/>
            <person name="Simpson J.R."/>
            <person name="Lauterbach L."/>
            <person name="Steele A.D."/>
            <person name="Gui C."/>
            <person name="Meng S."/>
            <person name="Li G."/>
            <person name="Viehrig K."/>
            <person name="Ye F."/>
            <person name="Su P."/>
            <person name="Kiefer A.F."/>
            <person name="Nichols A."/>
            <person name="Cepeda A.J."/>
            <person name="Yan W."/>
            <person name="Fan B."/>
            <person name="Jiang Y."/>
            <person name="Adhikari A."/>
            <person name="Zheng C.-J."/>
            <person name="Schuster L."/>
            <person name="Cowan T.M."/>
            <person name="Smanski M.J."/>
            <person name="Chevrette M.G."/>
            <person name="De Carvalho L.P.S."/>
            <person name="Shen B."/>
        </authorList>
    </citation>
    <scope>NUCLEOTIDE SEQUENCE [LARGE SCALE GENOMIC DNA]</scope>
    <source>
        <strain evidence="9 10">NPDC001281</strain>
    </source>
</reference>
<keyword evidence="6 7" id="KW-0472">Membrane</keyword>
<dbReference type="Gene3D" id="1.20.1250.20">
    <property type="entry name" value="MFS general substrate transporter like domains"/>
    <property type="match status" value="2"/>
</dbReference>
<feature type="transmembrane region" description="Helical" evidence="7">
    <location>
        <begin position="100"/>
        <end position="118"/>
    </location>
</feature>
<evidence type="ECO:0000256" key="3">
    <source>
        <dbReference type="ARBA" id="ARBA00022475"/>
    </source>
</evidence>
<keyword evidence="3" id="KW-1003">Cell membrane</keyword>
<dbReference type="InterPro" id="IPR036259">
    <property type="entry name" value="MFS_trans_sf"/>
</dbReference>
<evidence type="ECO:0000256" key="7">
    <source>
        <dbReference type="SAM" id="Phobius"/>
    </source>
</evidence>
<dbReference type="PROSITE" id="PS50850">
    <property type="entry name" value="MFS"/>
    <property type="match status" value="1"/>
</dbReference>
<keyword evidence="2" id="KW-0813">Transport</keyword>
<feature type="transmembrane region" description="Helical" evidence="7">
    <location>
        <begin position="200"/>
        <end position="219"/>
    </location>
</feature>
<evidence type="ECO:0000256" key="6">
    <source>
        <dbReference type="ARBA" id="ARBA00023136"/>
    </source>
</evidence>
<dbReference type="Pfam" id="PF00083">
    <property type="entry name" value="Sugar_tr"/>
    <property type="match status" value="1"/>
</dbReference>
<feature type="domain" description="Major facilitator superfamily (MFS) profile" evidence="8">
    <location>
        <begin position="27"/>
        <end position="438"/>
    </location>
</feature>
<protein>
    <submittedName>
        <fullName evidence="9">MFS transporter</fullName>
    </submittedName>
</protein>
<keyword evidence="5 7" id="KW-1133">Transmembrane helix</keyword>
<dbReference type="PANTHER" id="PTHR43045:SF1">
    <property type="entry name" value="SHIKIMATE TRANSPORTER"/>
    <property type="match status" value="1"/>
</dbReference>
<proteinExistence type="predicted"/>
<dbReference type="InterPro" id="IPR020846">
    <property type="entry name" value="MFS_dom"/>
</dbReference>
<dbReference type="CDD" id="cd17369">
    <property type="entry name" value="MFS_ShiA_like"/>
    <property type="match status" value="1"/>
</dbReference>
<dbReference type="Proteomes" id="UP001602119">
    <property type="component" value="Unassembled WGS sequence"/>
</dbReference>
<dbReference type="PANTHER" id="PTHR43045">
    <property type="entry name" value="SHIKIMATE TRANSPORTER"/>
    <property type="match status" value="1"/>
</dbReference>
<feature type="transmembrane region" description="Helical" evidence="7">
    <location>
        <begin position="165"/>
        <end position="188"/>
    </location>
</feature>
<comment type="subcellular location">
    <subcellularLocation>
        <location evidence="1">Cell membrane</location>
        <topology evidence="1">Multi-pass membrane protein</topology>
    </subcellularLocation>
</comment>
<dbReference type="SUPFAM" id="SSF103473">
    <property type="entry name" value="MFS general substrate transporter"/>
    <property type="match status" value="1"/>
</dbReference>
<dbReference type="RefSeq" id="WP_084464049.1">
    <property type="nucleotide sequence ID" value="NZ_BBYK01000046.1"/>
</dbReference>
<evidence type="ECO:0000313" key="9">
    <source>
        <dbReference type="EMBL" id="MFF4774910.1"/>
    </source>
</evidence>
<evidence type="ECO:0000256" key="5">
    <source>
        <dbReference type="ARBA" id="ARBA00022989"/>
    </source>
</evidence>
<name>A0ABW6V6P6_MICFU</name>
<organism evidence="9 10">
    <name type="scientific">Microtetraspora fusca</name>
    <dbReference type="NCBI Taxonomy" id="1997"/>
    <lineage>
        <taxon>Bacteria</taxon>
        <taxon>Bacillati</taxon>
        <taxon>Actinomycetota</taxon>
        <taxon>Actinomycetes</taxon>
        <taxon>Streptosporangiales</taxon>
        <taxon>Streptosporangiaceae</taxon>
        <taxon>Microtetraspora</taxon>
    </lineage>
</organism>
<feature type="transmembrane region" description="Helical" evidence="7">
    <location>
        <begin position="68"/>
        <end position="88"/>
    </location>
</feature>
<feature type="transmembrane region" description="Helical" evidence="7">
    <location>
        <begin position="412"/>
        <end position="432"/>
    </location>
</feature>
<feature type="transmembrane region" description="Helical" evidence="7">
    <location>
        <begin position="288"/>
        <end position="307"/>
    </location>
</feature>
<evidence type="ECO:0000256" key="1">
    <source>
        <dbReference type="ARBA" id="ARBA00004651"/>
    </source>
</evidence>
<dbReference type="Pfam" id="PF07690">
    <property type="entry name" value="MFS_1"/>
    <property type="match status" value="1"/>
</dbReference>
<sequence length="458" mass="48726">MSDSSGSRVGSTADGTAAVAPKELRRTVGASVVGTIAEYYDFFIYGTASALAFNKIFFPEVDPTVGTLAAFSTYAVGFFARPLGGLVWGHVGDRIGRKRALVYTLLLTGLGTFVIGLLPTYDQIGLWAAAILVFVRLVQGFGVGGEQGGAVLLTAEAAPPARRGWYASFVQLGSPAAYLVPTALFALLTGSLSEEAFLSWGWRVPFLLSAVVVVIGLFIRMRVDESETFKAAKQTRQSEAAPLPLLMRKHRKEVIGGLFTKFVEAAVFPFYTVFLVSYAKEHGVDGSIVLNSVIIAIVAELVMIPLFGRLTDRVGRRPVYLGAAVLNLLLIVPAFKAVETGNMAVITLLLIAGLAVGHAGTYAPQASYFPELFPSGVRYSGISVVWQFGSMIASGPFTVVATALLIAGDGSFGWAALYVGALVLVSIVALLFMPETAPRRLGGREYAHWPQAAQTENA</sequence>
<evidence type="ECO:0000259" key="8">
    <source>
        <dbReference type="PROSITE" id="PS50850"/>
    </source>
</evidence>
<dbReference type="InterPro" id="IPR005828">
    <property type="entry name" value="MFS_sugar_transport-like"/>
</dbReference>
<dbReference type="EMBL" id="JBIAXI010000010">
    <property type="protein sequence ID" value="MFF4774910.1"/>
    <property type="molecule type" value="Genomic_DNA"/>
</dbReference>
<evidence type="ECO:0000313" key="10">
    <source>
        <dbReference type="Proteomes" id="UP001602119"/>
    </source>
</evidence>
<feature type="transmembrane region" description="Helical" evidence="7">
    <location>
        <begin position="254"/>
        <end position="276"/>
    </location>
</feature>
<feature type="transmembrane region" description="Helical" evidence="7">
    <location>
        <begin position="319"/>
        <end position="338"/>
    </location>
</feature>
<feature type="transmembrane region" description="Helical" evidence="7">
    <location>
        <begin position="124"/>
        <end position="144"/>
    </location>
</feature>
<gene>
    <name evidence="9" type="ORF">ACFY05_18830</name>
</gene>
<keyword evidence="10" id="KW-1185">Reference proteome</keyword>
<feature type="transmembrane region" description="Helical" evidence="7">
    <location>
        <begin position="384"/>
        <end position="406"/>
    </location>
</feature>
<dbReference type="PROSITE" id="PS00217">
    <property type="entry name" value="SUGAR_TRANSPORT_2"/>
    <property type="match status" value="1"/>
</dbReference>